<feature type="domain" description="Glycosyl transferase family 1" evidence="1">
    <location>
        <begin position="211"/>
        <end position="379"/>
    </location>
</feature>
<organism evidence="2 3">
    <name type="scientific">Roseofilum halophilum BLCC-M91</name>
    <dbReference type="NCBI Taxonomy" id="3022259"/>
    <lineage>
        <taxon>Bacteria</taxon>
        <taxon>Bacillati</taxon>
        <taxon>Cyanobacteriota</taxon>
        <taxon>Cyanophyceae</taxon>
        <taxon>Desertifilales</taxon>
        <taxon>Desertifilaceae</taxon>
        <taxon>Roseofilum</taxon>
        <taxon>Roseofilum halophilum</taxon>
    </lineage>
</organism>
<evidence type="ECO:0000313" key="3">
    <source>
        <dbReference type="Proteomes" id="UP001231370"/>
    </source>
</evidence>
<evidence type="ECO:0000313" key="2">
    <source>
        <dbReference type="EMBL" id="MDJ1179459.1"/>
    </source>
</evidence>
<sequence>MSERKYRLLLVSSQPIQNPASLRLMAKHPKLEILVAYCSLPNDSKIQASSLKQNPEYLTKVLFDIPLLEGYPWSYVPNRSPVPSLNKTFGLINPGLIKLVQKCDVCLVYGYAYISFWLAIAAAKIARKPLLLSTDATYLDPPDGIGGNWKIPIKKKALPYLYNHIADAVLVLSSASKTFTHSLGVPESRIFLTPYVVDNDYIAEIAKQTSRQQVRAELDIPEDAVIAVFCAKFIPRKRPQDVIEAFAKANVPNTYLVMIGDGPLKADLTSQAQHLGIESKIRFTGLVQYSRLPSLYASSNVLAFSSEYEPYGLPVNEAMICGIPVVVSDRIGAGYDLVEEGVTGFTYPCGNIDALATLFQTLLGNPKQLQIMGKAARERIRTWSPQQHVESLVKAVEAVVVPPSLPFNR</sequence>
<accession>A0ABT7BJU6</accession>
<dbReference type="Proteomes" id="UP001231370">
    <property type="component" value="Unassembled WGS sequence"/>
</dbReference>
<gene>
    <name evidence="2" type="ORF">PJF56_11350</name>
</gene>
<dbReference type="EMBL" id="JAQPOK010000086">
    <property type="protein sequence ID" value="MDJ1179459.1"/>
    <property type="molecule type" value="Genomic_DNA"/>
</dbReference>
<dbReference type="CDD" id="cd03801">
    <property type="entry name" value="GT4_PimA-like"/>
    <property type="match status" value="1"/>
</dbReference>
<dbReference type="SUPFAM" id="SSF53756">
    <property type="entry name" value="UDP-Glycosyltransferase/glycogen phosphorylase"/>
    <property type="match status" value="1"/>
</dbReference>
<name>A0ABT7BJU6_9CYAN</name>
<dbReference type="RefSeq" id="WP_283762764.1">
    <property type="nucleotide sequence ID" value="NZ_JAQPOK010000086.1"/>
</dbReference>
<dbReference type="Gene3D" id="3.40.50.2000">
    <property type="entry name" value="Glycogen Phosphorylase B"/>
    <property type="match status" value="2"/>
</dbReference>
<dbReference type="PANTHER" id="PTHR45947:SF3">
    <property type="entry name" value="SULFOQUINOVOSYL TRANSFERASE SQD2"/>
    <property type="match status" value="1"/>
</dbReference>
<keyword evidence="3" id="KW-1185">Reference proteome</keyword>
<protein>
    <submittedName>
        <fullName evidence="2">Glycosyltransferase family 4 protein</fullName>
    </submittedName>
</protein>
<proteinExistence type="predicted"/>
<dbReference type="InterPro" id="IPR050194">
    <property type="entry name" value="Glycosyltransferase_grp1"/>
</dbReference>
<dbReference type="Pfam" id="PF00534">
    <property type="entry name" value="Glycos_transf_1"/>
    <property type="match status" value="1"/>
</dbReference>
<comment type="caution">
    <text evidence="2">The sequence shown here is derived from an EMBL/GenBank/DDBJ whole genome shotgun (WGS) entry which is preliminary data.</text>
</comment>
<dbReference type="PANTHER" id="PTHR45947">
    <property type="entry name" value="SULFOQUINOVOSYL TRANSFERASE SQD2"/>
    <property type="match status" value="1"/>
</dbReference>
<dbReference type="InterPro" id="IPR001296">
    <property type="entry name" value="Glyco_trans_1"/>
</dbReference>
<evidence type="ECO:0000259" key="1">
    <source>
        <dbReference type="Pfam" id="PF00534"/>
    </source>
</evidence>
<reference evidence="2 3" key="1">
    <citation type="submission" date="2023-01" db="EMBL/GenBank/DDBJ databases">
        <title>Novel diversity within Roseofilum (Cyanobacteria; Desertifilaceae) from marine benthic mats with descriptions of four novel species.</title>
        <authorList>
            <person name="Wang Y."/>
            <person name="Berthold D.E."/>
            <person name="Hu J."/>
            <person name="Lefler F.W."/>
            <person name="Laughinghouse H.D. IV."/>
        </authorList>
    </citation>
    <scope>NUCLEOTIDE SEQUENCE [LARGE SCALE GENOMIC DNA]</scope>
    <source>
        <strain evidence="2 3">BLCC-M91</strain>
    </source>
</reference>